<keyword evidence="8" id="KW-1185">Reference proteome</keyword>
<dbReference type="EMBL" id="FXLY01000002">
    <property type="protein sequence ID" value="SMN18449.1"/>
    <property type="molecule type" value="Genomic_DNA"/>
</dbReference>
<dbReference type="InterPro" id="IPR039603">
    <property type="entry name" value="Ribosomal_mS41"/>
</dbReference>
<name>A0A1X7QZ06_9SACH</name>
<dbReference type="STRING" id="1789683.A0A1X7QZ06"/>
<accession>A0A1X7QZ06</accession>
<dbReference type="OrthoDB" id="18595at2759"/>
<keyword evidence="3" id="KW-0496">Mitochondrion</keyword>
<proteinExistence type="inferred from homology"/>
<evidence type="ECO:0000256" key="2">
    <source>
        <dbReference type="ARBA" id="ARBA00010492"/>
    </source>
</evidence>
<organism evidence="7 8">
    <name type="scientific">Maudiozyma saulgeensis</name>
    <dbReference type="NCBI Taxonomy" id="1789683"/>
    <lineage>
        <taxon>Eukaryota</taxon>
        <taxon>Fungi</taxon>
        <taxon>Dikarya</taxon>
        <taxon>Ascomycota</taxon>
        <taxon>Saccharomycotina</taxon>
        <taxon>Saccharomycetes</taxon>
        <taxon>Saccharomycetales</taxon>
        <taxon>Saccharomycetaceae</taxon>
        <taxon>Maudiozyma</taxon>
    </lineage>
</organism>
<sequence length="130" mass="15280">MLRNIVTRNGASVRALHSLRTQTIPHSIPKPTEQIPDASTFLNVIGRNCSEFADAYENQWDNLFKWDSRVMKEKGIPTQQRKYILFQLEKFRDKQEIVAIDKGKKSFFGGERTRKEKKAKWLAEQRQNEK</sequence>
<comment type="similarity">
    <text evidence="2">Belongs to the mitochondrion-specific ribosomal protein mS41 family.</text>
</comment>
<feature type="domain" description="Small ribosomal subunit protein mS41 SAM" evidence="6">
    <location>
        <begin position="38"/>
        <end position="94"/>
    </location>
</feature>
<evidence type="ECO:0000256" key="4">
    <source>
        <dbReference type="ARBA" id="ARBA00035129"/>
    </source>
</evidence>
<dbReference type="PANTHER" id="PTHR28235:SF1">
    <property type="entry name" value="SMALL RIBOSOMAL SUBUNIT PROTEIN MS41"/>
    <property type="match status" value="1"/>
</dbReference>
<evidence type="ECO:0000313" key="8">
    <source>
        <dbReference type="Proteomes" id="UP000196158"/>
    </source>
</evidence>
<gene>
    <name evidence="7" type="ORF">KASA_0Q09306G</name>
</gene>
<evidence type="ECO:0000256" key="3">
    <source>
        <dbReference type="ARBA" id="ARBA00023128"/>
    </source>
</evidence>
<dbReference type="SMART" id="SM01238">
    <property type="entry name" value="IGR"/>
    <property type="match status" value="1"/>
</dbReference>
<dbReference type="Pfam" id="PF09597">
    <property type="entry name" value="SAM_Ribosomal_mS41"/>
    <property type="match status" value="1"/>
</dbReference>
<evidence type="ECO:0000256" key="5">
    <source>
        <dbReference type="ARBA" id="ARBA00035341"/>
    </source>
</evidence>
<reference evidence="7 8" key="1">
    <citation type="submission" date="2017-04" db="EMBL/GenBank/DDBJ databases">
        <authorList>
            <person name="Afonso C.L."/>
            <person name="Miller P.J."/>
            <person name="Scott M.A."/>
            <person name="Spackman E."/>
            <person name="Goraichik I."/>
            <person name="Dimitrov K.M."/>
            <person name="Suarez D.L."/>
            <person name="Swayne D.E."/>
        </authorList>
    </citation>
    <scope>NUCLEOTIDE SEQUENCE [LARGE SCALE GENOMIC DNA]</scope>
</reference>
<dbReference type="AlphaFoldDB" id="A0A1X7QZ06"/>
<protein>
    <recommendedName>
        <fullName evidence="4">Small ribosomal subunit protein mS41</fullName>
    </recommendedName>
    <alternativeName>
        <fullName evidence="5">Protein FYV4, mitochondrial</fullName>
    </alternativeName>
</protein>
<comment type="subcellular location">
    <subcellularLocation>
        <location evidence="1">Mitochondrion</location>
    </subcellularLocation>
</comment>
<evidence type="ECO:0000313" key="7">
    <source>
        <dbReference type="EMBL" id="SMN18449.1"/>
    </source>
</evidence>
<evidence type="ECO:0000259" key="6">
    <source>
        <dbReference type="SMART" id="SM01238"/>
    </source>
</evidence>
<dbReference type="PANTHER" id="PTHR28235">
    <property type="entry name" value="PROTEIN FYV4, MITOCHONDRIAL"/>
    <property type="match status" value="1"/>
</dbReference>
<dbReference type="Proteomes" id="UP000196158">
    <property type="component" value="Unassembled WGS sequence"/>
</dbReference>
<evidence type="ECO:0000256" key="1">
    <source>
        <dbReference type="ARBA" id="ARBA00004173"/>
    </source>
</evidence>
<dbReference type="GO" id="GO:0005739">
    <property type="term" value="C:mitochondrion"/>
    <property type="evidence" value="ECO:0007669"/>
    <property type="project" value="UniProtKB-SubCell"/>
</dbReference>
<dbReference type="InterPro" id="IPR019083">
    <property type="entry name" value="SAM_Ribosomal_mS41"/>
</dbReference>